<dbReference type="AlphaFoldDB" id="A0A0F5YFY6"/>
<dbReference type="InterPro" id="IPR000907">
    <property type="entry name" value="LipOase"/>
</dbReference>
<feature type="domain" description="Lipoxygenase" evidence="4">
    <location>
        <begin position="179"/>
        <end position="645"/>
    </location>
</feature>
<proteinExistence type="predicted"/>
<comment type="caution">
    <text evidence="5">The sequence shown here is derived from an EMBL/GenBank/DDBJ whole genome shotgun (WGS) entry which is preliminary data.</text>
</comment>
<accession>A0A0F5YFY6</accession>
<dbReference type="GO" id="GO:0034440">
    <property type="term" value="P:lipid oxidation"/>
    <property type="evidence" value="ECO:0007669"/>
    <property type="project" value="InterPro"/>
</dbReference>
<dbReference type="EMBL" id="LATL02000300">
    <property type="protein sequence ID" value="KKD37542.1"/>
    <property type="molecule type" value="Genomic_DNA"/>
</dbReference>
<reference evidence="5 6" key="1">
    <citation type="submission" date="2015-06" db="EMBL/GenBank/DDBJ databases">
        <title>Draft genome assembly of filamentous brackish cyanobacterium Limnoraphis robusta strain CS-951.</title>
        <authorList>
            <person name="Willis A."/>
            <person name="Parks M."/>
            <person name="Burford M.A."/>
        </authorList>
    </citation>
    <scope>NUCLEOTIDE SEQUENCE [LARGE SCALE GENOMIC DNA]</scope>
    <source>
        <strain evidence="5 6">CS-951</strain>
    </source>
</reference>
<evidence type="ECO:0000256" key="2">
    <source>
        <dbReference type="ARBA" id="ARBA00023002"/>
    </source>
</evidence>
<dbReference type="Gene3D" id="3.10.450.60">
    <property type="match status" value="1"/>
</dbReference>
<dbReference type="Pfam" id="PF00305">
    <property type="entry name" value="Lipoxygenase"/>
    <property type="match status" value="2"/>
</dbReference>
<sequence length="645" mass="73102">MVFDLSRSEQQGQYRYNPDSLKTGGPARIFPHAGEDGVLRYILTELRLNLTNKGQVSQPFSMILEQLEKSLAALEEGWSTLTTFLADVEFLHEGLLNFNLPPNEQFNSDFIKLRKEMAEALRAAINAAEEVQRENRSSQLSITEQAKRQRDKFYEALEKKGRSRPQVSLIHEREGGLSDREFARQRLAGPNPMILRRLQQPEKTLLQSWASSPSYQLVNGESLDLINAATANRLFIADYPLLDQLTAADLQVDRFVPSPKALFYNTGRKLEPILIQLEPGGIFTPATSADADEWMRAKLYFQVADITHHELIDHLCYTHLAMEAFTIATSRQLPSHHPFYRLIKPHFQFLLAINTRSNAVLLDDAALVDNLMAPTREVSLDLINQAYRQRPFSDYALPNDIKNRGVSSEFLAEFPYRDDALLLWNAIAKYVTAYLQRYYRDDQAVSQDPYLQAWAAELGAPLNTRSLAEFPQKPAWLPSQVSGMVGLEIESLPDFPRVPGFSAQITTLQQLIDIATQIIFTSGPQHAAVNFNQFDYAGYVPNFPLAAHARPDVITSTEEMLPSVEKDLQQMKITFALSGIFFGELGRSDLMGFVEDGDRKILANFQAELLEIEKQIKTRNQQRLSDDGVDYRYLLPSQIPNSINI</sequence>
<organism evidence="5 6">
    <name type="scientific">Limnoraphis robusta CS-951</name>
    <dbReference type="NCBI Taxonomy" id="1637645"/>
    <lineage>
        <taxon>Bacteria</taxon>
        <taxon>Bacillati</taxon>
        <taxon>Cyanobacteriota</taxon>
        <taxon>Cyanophyceae</taxon>
        <taxon>Oscillatoriophycideae</taxon>
        <taxon>Oscillatoriales</taxon>
        <taxon>Sirenicapillariaceae</taxon>
        <taxon>Limnoraphis</taxon>
    </lineage>
</organism>
<dbReference type="PATRIC" id="fig|1637645.4.peg.5871"/>
<dbReference type="GO" id="GO:0046872">
    <property type="term" value="F:metal ion binding"/>
    <property type="evidence" value="ECO:0007669"/>
    <property type="project" value="UniProtKB-KW"/>
</dbReference>
<evidence type="ECO:0000259" key="4">
    <source>
        <dbReference type="PROSITE" id="PS51393"/>
    </source>
</evidence>
<dbReference type="PRINTS" id="PR00087">
    <property type="entry name" value="LIPOXYGENASE"/>
</dbReference>
<dbReference type="Proteomes" id="UP000033607">
    <property type="component" value="Unassembled WGS sequence"/>
</dbReference>
<name>A0A0F5YFY6_9CYAN</name>
<protein>
    <submittedName>
        <fullName evidence="5">Lipoxygenase</fullName>
    </submittedName>
</protein>
<dbReference type="OrthoDB" id="5912511at2"/>
<evidence type="ECO:0000256" key="3">
    <source>
        <dbReference type="SAM" id="MobiDB-lite"/>
    </source>
</evidence>
<dbReference type="SUPFAM" id="SSF48484">
    <property type="entry name" value="Lipoxigenase"/>
    <property type="match status" value="1"/>
</dbReference>
<dbReference type="PANTHER" id="PTHR11771">
    <property type="entry name" value="LIPOXYGENASE"/>
    <property type="match status" value="1"/>
</dbReference>
<keyword evidence="1" id="KW-0479">Metal-binding</keyword>
<gene>
    <name evidence="5" type="ORF">WN50_13785</name>
</gene>
<dbReference type="GO" id="GO:0016702">
    <property type="term" value="F:oxidoreductase activity, acting on single donors with incorporation of molecular oxygen, incorporation of two atoms of oxygen"/>
    <property type="evidence" value="ECO:0007669"/>
    <property type="project" value="InterPro"/>
</dbReference>
<feature type="region of interest" description="Disordered" evidence="3">
    <location>
        <begin position="1"/>
        <end position="20"/>
    </location>
</feature>
<dbReference type="InterPro" id="IPR013819">
    <property type="entry name" value="LipOase_C"/>
</dbReference>
<dbReference type="InterPro" id="IPR036226">
    <property type="entry name" value="LipOase_C_sf"/>
</dbReference>
<dbReference type="Gene3D" id="1.20.245.10">
    <property type="entry name" value="Lipoxygenase-1, Domain 5"/>
    <property type="match status" value="1"/>
</dbReference>
<keyword evidence="2" id="KW-0560">Oxidoreductase</keyword>
<evidence type="ECO:0000313" key="6">
    <source>
        <dbReference type="Proteomes" id="UP000033607"/>
    </source>
</evidence>
<dbReference type="RefSeq" id="WP_046279131.1">
    <property type="nucleotide sequence ID" value="NZ_LATL02000300.1"/>
</dbReference>
<dbReference type="PROSITE" id="PS51393">
    <property type="entry name" value="LIPOXYGENASE_3"/>
    <property type="match status" value="1"/>
</dbReference>
<evidence type="ECO:0000256" key="1">
    <source>
        <dbReference type="ARBA" id="ARBA00022723"/>
    </source>
</evidence>
<evidence type="ECO:0000313" key="5">
    <source>
        <dbReference type="EMBL" id="KKD37542.1"/>
    </source>
</evidence>